<dbReference type="OrthoDB" id="543156at2759"/>
<feature type="non-terminal residue" evidence="2">
    <location>
        <position position="222"/>
    </location>
</feature>
<dbReference type="GeneID" id="63833302"/>
<dbReference type="CDD" id="cd03139">
    <property type="entry name" value="GATase1_PfpI_2"/>
    <property type="match status" value="1"/>
</dbReference>
<dbReference type="RefSeq" id="XP_040773795.1">
    <property type="nucleotide sequence ID" value="XM_040916173.1"/>
</dbReference>
<proteinExistence type="predicted"/>
<dbReference type="SUPFAM" id="SSF52317">
    <property type="entry name" value="Class I glutamine amidotransferase-like"/>
    <property type="match status" value="1"/>
</dbReference>
<sequence>AVPLSYGLLIFPGFEVLDAAGPIELLNVLSVYMGHNEIQLSVIAATLDVVTPALRGPDVPGHRFAGKQHYLPTHTFDTAPALDVLIVPGGVGTFKPAEKIGPMVEFIRNVYNGSLGNPPLQYVFSICTGSRLFAEAGILRGHKATTNKQGWKSVTKLTDKTHWVAKARWVASGNIWTTSGVTAGMDGMVALIAQIYGDEKAEALCDMVEHSRQKDPENDPFA</sequence>
<accession>A0A9P5CM75</accession>
<evidence type="ECO:0000313" key="2">
    <source>
        <dbReference type="EMBL" id="KAF3762816.1"/>
    </source>
</evidence>
<keyword evidence="2" id="KW-0315">Glutamine amidotransferase</keyword>
<keyword evidence="3" id="KW-1185">Reference proteome</keyword>
<dbReference type="PANTHER" id="PTHR43130">
    <property type="entry name" value="ARAC-FAMILY TRANSCRIPTIONAL REGULATOR"/>
    <property type="match status" value="1"/>
</dbReference>
<feature type="non-terminal residue" evidence="2">
    <location>
        <position position="1"/>
    </location>
</feature>
<evidence type="ECO:0000259" key="1">
    <source>
        <dbReference type="Pfam" id="PF01965"/>
    </source>
</evidence>
<dbReference type="Pfam" id="PF01965">
    <property type="entry name" value="DJ-1_PfpI"/>
    <property type="match status" value="1"/>
</dbReference>
<dbReference type="InterPro" id="IPR052158">
    <property type="entry name" value="INH-QAR"/>
</dbReference>
<name>A0A9P5CM75_CRYP1</name>
<dbReference type="InterPro" id="IPR029062">
    <property type="entry name" value="Class_I_gatase-like"/>
</dbReference>
<feature type="domain" description="DJ-1/PfpI" evidence="1">
    <location>
        <begin position="8"/>
        <end position="193"/>
    </location>
</feature>
<dbReference type="Gene3D" id="3.40.50.880">
    <property type="match status" value="1"/>
</dbReference>
<reference evidence="2" key="1">
    <citation type="journal article" date="2020" name="Phytopathology">
        <title>Genome sequence of the chestnut blight fungus Cryphonectria parasitica EP155: A fundamental resource for an archetypical invasive plant pathogen.</title>
        <authorList>
            <person name="Crouch J.A."/>
            <person name="Dawe A."/>
            <person name="Aerts A."/>
            <person name="Barry K."/>
            <person name="Churchill A.C.L."/>
            <person name="Grimwood J."/>
            <person name="Hillman B."/>
            <person name="Milgroom M.G."/>
            <person name="Pangilinan J."/>
            <person name="Smith M."/>
            <person name="Salamov A."/>
            <person name="Schmutz J."/>
            <person name="Yadav J."/>
            <person name="Grigoriev I.V."/>
            <person name="Nuss D."/>
        </authorList>
    </citation>
    <scope>NUCLEOTIDE SEQUENCE</scope>
    <source>
        <strain evidence="2">EP155</strain>
    </source>
</reference>
<gene>
    <name evidence="2" type="ORF">M406DRAFT_242545</name>
</gene>
<dbReference type="InterPro" id="IPR002818">
    <property type="entry name" value="DJ-1/PfpI"/>
</dbReference>
<comment type="caution">
    <text evidence="2">The sequence shown here is derived from an EMBL/GenBank/DDBJ whole genome shotgun (WGS) entry which is preliminary data.</text>
</comment>
<dbReference type="AlphaFoldDB" id="A0A9P5CM75"/>
<dbReference type="EMBL" id="MU032350">
    <property type="protein sequence ID" value="KAF3762816.1"/>
    <property type="molecule type" value="Genomic_DNA"/>
</dbReference>
<protein>
    <submittedName>
        <fullName evidence="2">Class I glutamine amidotransferase-like protein</fullName>
    </submittedName>
</protein>
<evidence type="ECO:0000313" key="3">
    <source>
        <dbReference type="Proteomes" id="UP000803844"/>
    </source>
</evidence>
<dbReference type="PANTHER" id="PTHR43130:SF15">
    <property type="entry name" value="THIJ_PFPI FAMILY PROTEIN (AFU_ORTHOLOGUE AFUA_5G14240)"/>
    <property type="match status" value="1"/>
</dbReference>
<organism evidence="2 3">
    <name type="scientific">Cryphonectria parasitica (strain ATCC 38755 / EP155)</name>
    <dbReference type="NCBI Taxonomy" id="660469"/>
    <lineage>
        <taxon>Eukaryota</taxon>
        <taxon>Fungi</taxon>
        <taxon>Dikarya</taxon>
        <taxon>Ascomycota</taxon>
        <taxon>Pezizomycotina</taxon>
        <taxon>Sordariomycetes</taxon>
        <taxon>Sordariomycetidae</taxon>
        <taxon>Diaporthales</taxon>
        <taxon>Cryphonectriaceae</taxon>
        <taxon>Cryphonectria-Endothia species complex</taxon>
        <taxon>Cryphonectria</taxon>
    </lineage>
</organism>
<dbReference type="Proteomes" id="UP000803844">
    <property type="component" value="Unassembled WGS sequence"/>
</dbReference>